<dbReference type="Pfam" id="PF00535">
    <property type="entry name" value="Glycos_transf_2"/>
    <property type="match status" value="1"/>
</dbReference>
<evidence type="ECO:0000259" key="1">
    <source>
        <dbReference type="Pfam" id="PF00535"/>
    </source>
</evidence>
<dbReference type="RefSeq" id="WP_151079210.1">
    <property type="nucleotide sequence ID" value="NZ_CP047647.1"/>
</dbReference>
<dbReference type="InterPro" id="IPR029044">
    <property type="entry name" value="Nucleotide-diphossugar_trans"/>
</dbReference>
<dbReference type="Gene3D" id="3.90.550.10">
    <property type="entry name" value="Spore Coat Polysaccharide Biosynthesis Protein SpsA, Chain A"/>
    <property type="match status" value="1"/>
</dbReference>
<keyword evidence="3" id="KW-1185">Reference proteome</keyword>
<feature type="domain" description="Glycosyltransferase 2-like" evidence="1">
    <location>
        <begin position="6"/>
        <end position="119"/>
    </location>
</feature>
<dbReference type="InterPro" id="IPR050834">
    <property type="entry name" value="Glycosyltransf_2"/>
</dbReference>
<gene>
    <name evidence="2" type="ORF">F0P96_12375</name>
</gene>
<name>A0A7L4ZVD1_9BACT</name>
<dbReference type="PANTHER" id="PTHR43685">
    <property type="entry name" value="GLYCOSYLTRANSFERASE"/>
    <property type="match status" value="1"/>
</dbReference>
<dbReference type="CDD" id="cd06433">
    <property type="entry name" value="GT_2_WfgS_like"/>
    <property type="match status" value="1"/>
</dbReference>
<protein>
    <submittedName>
        <fullName evidence="2">Glycosyltransferase</fullName>
    </submittedName>
</protein>
<reference evidence="2 3" key="1">
    <citation type="submission" date="2019-09" db="EMBL/GenBank/DDBJ databases">
        <title>Genome sequence of Hymenobacter sp. M3.</title>
        <authorList>
            <person name="Srinivasan S."/>
        </authorList>
    </citation>
    <scope>NUCLEOTIDE SEQUENCE [LARGE SCALE GENOMIC DNA]</scope>
    <source>
        <strain evidence="2 3">M3</strain>
    </source>
</reference>
<dbReference type="SUPFAM" id="SSF53448">
    <property type="entry name" value="Nucleotide-diphospho-sugar transferases"/>
    <property type="match status" value="1"/>
</dbReference>
<sequence>MGLKISVITINYNRSAELETTIQSVVSQASRDFEYIIIDGHSTDGSVETIKSCESNIDFWISEQDNGIYDAMNKGIAKAQGEYLVFLNSGDRFANAEVLGILHKATQDQPSIDVFYGDMLVERPGVAGQSYYSHPNKLSLFFFQEDTVNHQAAMVKASLFREFGRYPEQYQLAADFWLFLRAFVAEKQFYHIPKALVVYDFAGVSAQDGFKKYKEEQRHIWKDIVLAPAHQDKYLSEVADLLEKKRHLVDVTNYKLVRLALRIDKALKRLAGIFRRQ</sequence>
<dbReference type="AlphaFoldDB" id="A0A7L4ZVD1"/>
<comment type="caution">
    <text evidence="2">The sequence shown here is derived from an EMBL/GenBank/DDBJ whole genome shotgun (WGS) entry which is preliminary data.</text>
</comment>
<dbReference type="Proteomes" id="UP000326380">
    <property type="component" value="Unassembled WGS sequence"/>
</dbReference>
<dbReference type="EMBL" id="VTWU01000004">
    <property type="protein sequence ID" value="KAA9332269.1"/>
    <property type="molecule type" value="Genomic_DNA"/>
</dbReference>
<organism evidence="2 3">
    <name type="scientific">Hymenobacter busanensis</name>
    <dbReference type="NCBI Taxonomy" id="2607656"/>
    <lineage>
        <taxon>Bacteria</taxon>
        <taxon>Pseudomonadati</taxon>
        <taxon>Bacteroidota</taxon>
        <taxon>Cytophagia</taxon>
        <taxon>Cytophagales</taxon>
        <taxon>Hymenobacteraceae</taxon>
        <taxon>Hymenobacter</taxon>
    </lineage>
</organism>
<evidence type="ECO:0000313" key="2">
    <source>
        <dbReference type="EMBL" id="KAA9332269.1"/>
    </source>
</evidence>
<evidence type="ECO:0000313" key="3">
    <source>
        <dbReference type="Proteomes" id="UP000326380"/>
    </source>
</evidence>
<dbReference type="InterPro" id="IPR001173">
    <property type="entry name" value="Glyco_trans_2-like"/>
</dbReference>
<accession>A0A7L4ZVD1</accession>
<proteinExistence type="predicted"/>
<dbReference type="PANTHER" id="PTHR43685:SF2">
    <property type="entry name" value="GLYCOSYLTRANSFERASE 2-LIKE DOMAIN-CONTAINING PROTEIN"/>
    <property type="match status" value="1"/>
</dbReference>